<sequence length="587" mass="62934">ASIRHKSPDMNTLVAMGTLSAYGYSLFALLFPEVLQRANVAPHLYFDSVAMIILFVLLGKFLEERAKTKAASSMKRLLALLPQKATIIREDGGVEEVDVGEIKIGDVVMIRPSDRIPVDGEVIEGRSSVDESVISGESMPVEKSPGEEVIGGTLNLNGTLKIRAQKVGGATMLSQIIRIVQEAQGSKARIQRLTDKVAAYFVPFVISCAILAAMVWWLVGPEPRLTNALLSMVSVLVIACPCAMGLATPAAVMVATGRGAELGILIKNAIAIEEGARVTAICLDKTGTLTRGRPQVDRLVPFSSHSKEAISSITYGLERFSNHPVAKAIDQWAKANNITPMAFDSIEEIPGKGIKGEKDGITYLSGKPELFSPDQLDRIKIESQPGSLVVVGSSTHGPMGYIVVKDALRAEAKKVVDELKSLGLKVYMMTGDQEVVAKEVAGRLGLHGYWANCLPQEKASHIRSLKEKGEKVAMVGDGVNDAPALVEADLGIALSTGTDIAMDSAGLGIMRDDLALVPRAIRLLRDAIRIIRQNLFWAFAYNTIAIPIAAGALYPSFGIRLSPMWAALAMAMSSVTVVSNALRLKRA</sequence>
<dbReference type="NCBIfam" id="TIGR01512">
    <property type="entry name" value="ATPase-IB2_Cd"/>
    <property type="match status" value="1"/>
</dbReference>
<evidence type="ECO:0000256" key="8">
    <source>
        <dbReference type="ARBA" id="ARBA00022989"/>
    </source>
</evidence>
<dbReference type="Pfam" id="PF00702">
    <property type="entry name" value="Hydrolase"/>
    <property type="match status" value="1"/>
</dbReference>
<keyword evidence="3 10" id="KW-0812">Transmembrane</keyword>
<dbReference type="NCBIfam" id="TIGR01525">
    <property type="entry name" value="ATPase-IB_hvy"/>
    <property type="match status" value="1"/>
</dbReference>
<keyword evidence="7" id="KW-1278">Translocase</keyword>
<dbReference type="PRINTS" id="PR00943">
    <property type="entry name" value="CUATPASE"/>
</dbReference>
<evidence type="ECO:0000256" key="1">
    <source>
        <dbReference type="ARBA" id="ARBA00004127"/>
    </source>
</evidence>
<evidence type="ECO:0000313" key="12">
    <source>
        <dbReference type="EMBL" id="HFC46324.1"/>
    </source>
</evidence>
<comment type="caution">
    <text evidence="12">The sequence shown here is derived from an EMBL/GenBank/DDBJ whole genome shotgun (WGS) entry which is preliminary data.</text>
</comment>
<dbReference type="InterPro" id="IPR023299">
    <property type="entry name" value="ATPase_P-typ_cyto_dom_N"/>
</dbReference>
<feature type="domain" description="P-type ATPase A" evidence="11">
    <location>
        <begin position="80"/>
        <end position="181"/>
    </location>
</feature>
<evidence type="ECO:0000256" key="5">
    <source>
        <dbReference type="ARBA" id="ARBA00022741"/>
    </source>
</evidence>
<dbReference type="InterPro" id="IPR027256">
    <property type="entry name" value="P-typ_ATPase_IB"/>
</dbReference>
<dbReference type="SUPFAM" id="SSF81653">
    <property type="entry name" value="Calcium ATPase, transduction domain A"/>
    <property type="match status" value="1"/>
</dbReference>
<dbReference type="GO" id="GO:0005507">
    <property type="term" value="F:copper ion binding"/>
    <property type="evidence" value="ECO:0007669"/>
    <property type="project" value="TreeGrafter"/>
</dbReference>
<organism evidence="12">
    <name type="scientific">Dissulfuribacter thermophilus</name>
    <dbReference type="NCBI Taxonomy" id="1156395"/>
    <lineage>
        <taxon>Bacteria</taxon>
        <taxon>Pseudomonadati</taxon>
        <taxon>Thermodesulfobacteriota</taxon>
        <taxon>Dissulfuribacteria</taxon>
        <taxon>Dissulfuribacterales</taxon>
        <taxon>Dissulfuribacteraceae</taxon>
        <taxon>Dissulfuribacter</taxon>
    </lineage>
</organism>
<dbReference type="Gene3D" id="3.40.1110.10">
    <property type="entry name" value="Calcium-transporting ATPase, cytoplasmic domain N"/>
    <property type="match status" value="1"/>
</dbReference>
<dbReference type="GO" id="GO:0043682">
    <property type="term" value="F:P-type divalent copper transporter activity"/>
    <property type="evidence" value="ECO:0007669"/>
    <property type="project" value="TreeGrafter"/>
</dbReference>
<feature type="transmembrane region" description="Helical" evidence="10">
    <location>
        <begin position="535"/>
        <end position="557"/>
    </location>
</feature>
<keyword evidence="9 10" id="KW-0472">Membrane</keyword>
<keyword evidence="4 10" id="KW-0479">Metal-binding</keyword>
<dbReference type="SUPFAM" id="SSF56784">
    <property type="entry name" value="HAD-like"/>
    <property type="match status" value="1"/>
</dbReference>
<keyword evidence="10" id="KW-1003">Cell membrane</keyword>
<dbReference type="NCBIfam" id="TIGR01511">
    <property type="entry name" value="ATPase-IB1_Cu"/>
    <property type="match status" value="1"/>
</dbReference>
<dbReference type="InterPro" id="IPR001757">
    <property type="entry name" value="P_typ_ATPase"/>
</dbReference>
<dbReference type="EMBL" id="DRND01000037">
    <property type="protein sequence ID" value="HFC46324.1"/>
    <property type="molecule type" value="Genomic_DNA"/>
</dbReference>
<dbReference type="InterPro" id="IPR023214">
    <property type="entry name" value="HAD_sf"/>
</dbReference>
<dbReference type="InterPro" id="IPR036412">
    <property type="entry name" value="HAD-like_sf"/>
</dbReference>
<dbReference type="GO" id="GO:0016887">
    <property type="term" value="F:ATP hydrolysis activity"/>
    <property type="evidence" value="ECO:0007669"/>
    <property type="project" value="InterPro"/>
</dbReference>
<dbReference type="InterPro" id="IPR018303">
    <property type="entry name" value="ATPase_P-typ_P_site"/>
</dbReference>
<comment type="similarity">
    <text evidence="2 10">Belongs to the cation transport ATPase (P-type) (TC 3.A.3) family. Type IB subfamily.</text>
</comment>
<dbReference type="GO" id="GO:0005524">
    <property type="term" value="F:ATP binding"/>
    <property type="evidence" value="ECO:0007669"/>
    <property type="project" value="UniProtKB-UniRule"/>
</dbReference>
<accession>A0A7V2SXY9</accession>
<keyword evidence="8 10" id="KW-1133">Transmembrane helix</keyword>
<dbReference type="PRINTS" id="PR00119">
    <property type="entry name" value="CATATPASE"/>
</dbReference>
<dbReference type="Pfam" id="PF00122">
    <property type="entry name" value="E1-E2_ATPase"/>
    <property type="match status" value="1"/>
</dbReference>
<evidence type="ECO:0000256" key="10">
    <source>
        <dbReference type="RuleBase" id="RU362081"/>
    </source>
</evidence>
<dbReference type="GO" id="GO:0012505">
    <property type="term" value="C:endomembrane system"/>
    <property type="evidence" value="ECO:0007669"/>
    <property type="project" value="UniProtKB-SubCell"/>
</dbReference>
<dbReference type="PANTHER" id="PTHR43520">
    <property type="entry name" value="ATP7, ISOFORM B"/>
    <property type="match status" value="1"/>
</dbReference>
<feature type="transmembrane region" description="Helical" evidence="10">
    <location>
        <begin position="563"/>
        <end position="582"/>
    </location>
</feature>
<gene>
    <name evidence="12" type="primary">cadA</name>
    <name evidence="12" type="ORF">ENJ63_00405</name>
</gene>
<proteinExistence type="inferred from homology"/>
<evidence type="ECO:0000256" key="7">
    <source>
        <dbReference type="ARBA" id="ARBA00022967"/>
    </source>
</evidence>
<evidence type="ECO:0000259" key="11">
    <source>
        <dbReference type="Pfam" id="PF00122"/>
    </source>
</evidence>
<dbReference type="PROSITE" id="PS01229">
    <property type="entry name" value="COF_2"/>
    <property type="match status" value="1"/>
</dbReference>
<dbReference type="NCBIfam" id="TIGR01494">
    <property type="entry name" value="ATPase_P-type"/>
    <property type="match status" value="1"/>
</dbReference>
<feature type="transmembrane region" description="Helical" evidence="10">
    <location>
        <begin position="231"/>
        <end position="255"/>
    </location>
</feature>
<dbReference type="CDD" id="cd02094">
    <property type="entry name" value="P-type_ATPase_Cu-like"/>
    <property type="match status" value="1"/>
</dbReference>
<keyword evidence="5 10" id="KW-0547">Nucleotide-binding</keyword>
<dbReference type="Gene3D" id="3.40.50.1000">
    <property type="entry name" value="HAD superfamily/HAD-like"/>
    <property type="match status" value="1"/>
</dbReference>
<dbReference type="InterPro" id="IPR059000">
    <property type="entry name" value="ATPase_P-type_domA"/>
</dbReference>
<dbReference type="InterPro" id="IPR023298">
    <property type="entry name" value="ATPase_P-typ_TM_dom_sf"/>
</dbReference>
<comment type="subcellular location">
    <subcellularLocation>
        <location evidence="10">Cell membrane</location>
    </subcellularLocation>
    <subcellularLocation>
        <location evidence="1">Endomembrane system</location>
        <topology evidence="1">Multi-pass membrane protein</topology>
    </subcellularLocation>
</comment>
<evidence type="ECO:0000256" key="9">
    <source>
        <dbReference type="ARBA" id="ARBA00023136"/>
    </source>
</evidence>
<evidence type="ECO:0000256" key="6">
    <source>
        <dbReference type="ARBA" id="ARBA00022840"/>
    </source>
</evidence>
<dbReference type="SFLD" id="SFLDS00003">
    <property type="entry name" value="Haloacid_Dehalogenase"/>
    <property type="match status" value="1"/>
</dbReference>
<dbReference type="SFLD" id="SFLDF00027">
    <property type="entry name" value="p-type_atpase"/>
    <property type="match status" value="1"/>
</dbReference>
<keyword evidence="12" id="KW-0378">Hydrolase</keyword>
<dbReference type="Proteomes" id="UP000885797">
    <property type="component" value="Unassembled WGS sequence"/>
</dbReference>
<dbReference type="AlphaFoldDB" id="A0A7V2SXY9"/>
<dbReference type="SFLD" id="SFLDG00002">
    <property type="entry name" value="C1.7:_P-type_atpase_like"/>
    <property type="match status" value="1"/>
</dbReference>
<dbReference type="FunFam" id="2.70.150.10:FF:000002">
    <property type="entry name" value="Copper-transporting ATPase 1, putative"/>
    <property type="match status" value="1"/>
</dbReference>
<dbReference type="Gene3D" id="2.70.150.10">
    <property type="entry name" value="Calcium-transporting ATPase, cytoplasmic transduction domain A"/>
    <property type="match status" value="1"/>
</dbReference>
<keyword evidence="6 10" id="KW-0067">ATP-binding</keyword>
<dbReference type="EC" id="3.6.3.3" evidence="12"/>
<feature type="transmembrane region" description="Helical" evidence="10">
    <location>
        <begin position="43"/>
        <end position="62"/>
    </location>
</feature>
<feature type="transmembrane region" description="Helical" evidence="10">
    <location>
        <begin position="197"/>
        <end position="219"/>
    </location>
</feature>
<dbReference type="PANTHER" id="PTHR43520:SF8">
    <property type="entry name" value="P-TYPE CU(+) TRANSPORTER"/>
    <property type="match status" value="1"/>
</dbReference>
<dbReference type="InterPro" id="IPR044492">
    <property type="entry name" value="P_typ_ATPase_HD_dom"/>
</dbReference>
<evidence type="ECO:0000256" key="2">
    <source>
        <dbReference type="ARBA" id="ARBA00006024"/>
    </source>
</evidence>
<evidence type="ECO:0000256" key="4">
    <source>
        <dbReference type="ARBA" id="ARBA00022723"/>
    </source>
</evidence>
<dbReference type="SUPFAM" id="SSF81665">
    <property type="entry name" value="Calcium ATPase, transmembrane domain M"/>
    <property type="match status" value="1"/>
</dbReference>
<reference evidence="12" key="1">
    <citation type="journal article" date="2020" name="mSystems">
        <title>Genome- and Community-Level Interaction Insights into Carbon Utilization and Element Cycling Functions of Hydrothermarchaeota in Hydrothermal Sediment.</title>
        <authorList>
            <person name="Zhou Z."/>
            <person name="Liu Y."/>
            <person name="Xu W."/>
            <person name="Pan J."/>
            <person name="Luo Z.H."/>
            <person name="Li M."/>
        </authorList>
    </citation>
    <scope>NUCLEOTIDE SEQUENCE [LARGE SCALE GENOMIC DNA]</scope>
    <source>
        <strain evidence="12">HyVt-503</strain>
    </source>
</reference>
<name>A0A7V2SXY9_9BACT</name>
<feature type="transmembrane region" description="Helical" evidence="10">
    <location>
        <begin position="12"/>
        <end position="31"/>
    </location>
</feature>
<dbReference type="InterPro" id="IPR008250">
    <property type="entry name" value="ATPase_P-typ_transduc_dom_A_sf"/>
</dbReference>
<dbReference type="PROSITE" id="PS00154">
    <property type="entry name" value="ATPASE_E1_E2"/>
    <property type="match status" value="1"/>
</dbReference>
<evidence type="ECO:0000256" key="3">
    <source>
        <dbReference type="ARBA" id="ARBA00022692"/>
    </source>
</evidence>
<protein>
    <submittedName>
        <fullName evidence="12">Cadmium-translocating P-type ATPase</fullName>
        <ecNumber evidence="12">3.6.3.3</ecNumber>
    </submittedName>
</protein>
<dbReference type="GO" id="GO:0055070">
    <property type="term" value="P:copper ion homeostasis"/>
    <property type="evidence" value="ECO:0007669"/>
    <property type="project" value="TreeGrafter"/>
</dbReference>
<feature type="non-terminal residue" evidence="12">
    <location>
        <position position="1"/>
    </location>
</feature>
<dbReference type="GO" id="GO:0005886">
    <property type="term" value="C:plasma membrane"/>
    <property type="evidence" value="ECO:0007669"/>
    <property type="project" value="UniProtKB-SubCell"/>
</dbReference>